<accession>A0A7W6KMH4</accession>
<dbReference type="InterPro" id="IPR000212">
    <property type="entry name" value="DNA_helicase_UvrD/REP"/>
</dbReference>
<reference evidence="2 3" key="1">
    <citation type="submission" date="2020-08" db="EMBL/GenBank/DDBJ databases">
        <title>Genomic Encyclopedia of Type Strains, Phase IV (KMG-IV): sequencing the most valuable type-strain genomes for metagenomic binning, comparative biology and taxonomic classification.</title>
        <authorList>
            <person name="Goeker M."/>
        </authorList>
    </citation>
    <scope>NUCLEOTIDE SEQUENCE [LARGE SCALE GENOMIC DNA]</scope>
    <source>
        <strain evidence="2 3">DSM 28101</strain>
    </source>
</reference>
<protein>
    <recommendedName>
        <fullName evidence="1">DNA 3'-5' helicase II</fullName>
    </recommendedName>
</protein>
<dbReference type="GO" id="GO:0043138">
    <property type="term" value="F:3'-5' DNA helicase activity"/>
    <property type="evidence" value="ECO:0007669"/>
    <property type="project" value="TreeGrafter"/>
</dbReference>
<gene>
    <name evidence="2" type="ORF">GGR30_003925</name>
</gene>
<dbReference type="Proteomes" id="UP000530571">
    <property type="component" value="Unassembled WGS sequence"/>
</dbReference>
<name>A0A7W6KMH4_9HYPH</name>
<keyword evidence="2" id="KW-0067">ATP-binding</keyword>
<dbReference type="GO" id="GO:0005524">
    <property type="term" value="F:ATP binding"/>
    <property type="evidence" value="ECO:0007669"/>
    <property type="project" value="InterPro"/>
</dbReference>
<dbReference type="GO" id="GO:0016787">
    <property type="term" value="F:hydrolase activity"/>
    <property type="evidence" value="ECO:0007669"/>
    <property type="project" value="UniProtKB-KW"/>
</dbReference>
<evidence type="ECO:0000313" key="3">
    <source>
        <dbReference type="Proteomes" id="UP000530571"/>
    </source>
</evidence>
<dbReference type="GO" id="GO:0003677">
    <property type="term" value="F:DNA binding"/>
    <property type="evidence" value="ECO:0007669"/>
    <property type="project" value="InterPro"/>
</dbReference>
<dbReference type="RefSeq" id="WP_183489956.1">
    <property type="nucleotide sequence ID" value="NZ_JACIDZ010000015.1"/>
</dbReference>
<dbReference type="PANTHER" id="PTHR11070">
    <property type="entry name" value="UVRD / RECB / PCRA DNA HELICASE FAMILY MEMBER"/>
    <property type="match status" value="1"/>
</dbReference>
<dbReference type="GO" id="GO:0000725">
    <property type="term" value="P:recombinational repair"/>
    <property type="evidence" value="ECO:0007669"/>
    <property type="project" value="TreeGrafter"/>
</dbReference>
<comment type="caution">
    <text evidence="2">The sequence shown here is derived from an EMBL/GenBank/DDBJ whole genome shotgun (WGS) entry which is preliminary data.</text>
</comment>
<keyword evidence="2" id="KW-0378">Hydrolase</keyword>
<keyword evidence="2" id="KW-0547">Nucleotide-binding</keyword>
<dbReference type="InterPro" id="IPR027417">
    <property type="entry name" value="P-loop_NTPase"/>
</dbReference>
<dbReference type="Pfam" id="PF13245">
    <property type="entry name" value="AAA_19"/>
    <property type="match status" value="1"/>
</dbReference>
<dbReference type="Gene3D" id="3.40.50.300">
    <property type="entry name" value="P-loop containing nucleotide triphosphate hydrolases"/>
    <property type="match status" value="1"/>
</dbReference>
<dbReference type="SUPFAM" id="SSF52540">
    <property type="entry name" value="P-loop containing nucleoside triphosphate hydrolases"/>
    <property type="match status" value="1"/>
</dbReference>
<organism evidence="2 3">
    <name type="scientific">Martelella radicis</name>
    <dbReference type="NCBI Taxonomy" id="1397476"/>
    <lineage>
        <taxon>Bacteria</taxon>
        <taxon>Pseudomonadati</taxon>
        <taxon>Pseudomonadota</taxon>
        <taxon>Alphaproteobacteria</taxon>
        <taxon>Hyphomicrobiales</taxon>
        <taxon>Aurantimonadaceae</taxon>
        <taxon>Martelella</taxon>
    </lineage>
</organism>
<dbReference type="EMBL" id="JACIDZ010000015">
    <property type="protein sequence ID" value="MBB4123976.1"/>
    <property type="molecule type" value="Genomic_DNA"/>
</dbReference>
<dbReference type="PANTHER" id="PTHR11070:SF2">
    <property type="entry name" value="ATP-DEPENDENT DNA HELICASE SRS2"/>
    <property type="match status" value="1"/>
</dbReference>
<evidence type="ECO:0000256" key="1">
    <source>
        <dbReference type="ARBA" id="ARBA00034923"/>
    </source>
</evidence>
<keyword evidence="3" id="KW-1185">Reference proteome</keyword>
<keyword evidence="2" id="KW-0347">Helicase</keyword>
<evidence type="ECO:0000313" key="2">
    <source>
        <dbReference type="EMBL" id="MBB4123976.1"/>
    </source>
</evidence>
<sequence>MATRKLVLASAGAGKTREIIDEAVGRYEAGEAVLILTYTQNNQIELHRRVARRLGAVPNRIHIKGWFTFLLEDLIRPYQLPFFEKRIENINFNESSPHKLPNQKFQIRGRQEYQRDGKLNAKHFLTSSRDQAHTAFLSKLVCRIAEAPETSSQRKAGRKTIKTGYALERLAEIYSAVIIDEVQDLTGWDYVVLEKLSMLAELNITSVGDFRQTIYVTHHDSKKPGTIAEKLETFKQLGFDVENRFVSHRCITPICEFADGIHAALKLPPTKSLVGQVDDQHQGVFAVSREHVEGYIELFKPTILRDRRDVAIELCASREAFNFGEAKGLQFDRTLIIPTPRQQRYISGDEAAFGGMKTDKEINRFYVATTRARLSVAFLSSSDQIRKGMNAWTPAESGPNS</sequence>
<proteinExistence type="predicted"/>
<dbReference type="AlphaFoldDB" id="A0A7W6KMH4"/>